<gene>
    <name evidence="1" type="ORF">PF327_06540</name>
</gene>
<dbReference type="Pfam" id="PF04463">
    <property type="entry name" value="2-thiour_desulf"/>
    <property type="match status" value="1"/>
</dbReference>
<evidence type="ECO:0000313" key="1">
    <source>
        <dbReference type="EMBL" id="MDM5263852.1"/>
    </source>
</evidence>
<keyword evidence="2" id="KW-1185">Reference proteome</keyword>
<dbReference type="PANTHER" id="PTHR30087">
    <property type="entry name" value="INNER MEMBRANE PROTEIN"/>
    <property type="match status" value="1"/>
</dbReference>
<dbReference type="PANTHER" id="PTHR30087:SF1">
    <property type="entry name" value="HYPOTHETICAL CYTOSOLIC PROTEIN"/>
    <property type="match status" value="1"/>
</dbReference>
<sequence length="148" mass="16338">MMKNVAISACLLGEKCRYDATDNRDEALLKKLQGMELIPFCPEDAAFGTPRPTMDLIRTKEGDRAFSNVSGEDLSAPVIAYATAFFESHPELDLFIGKDRSPSCGVCSARVYDEEKNLLSSKEPGLMAKEAIKRKIHCIDAEDFRGSV</sequence>
<protein>
    <submittedName>
        <fullName evidence="1">DUF523 domain-containing protein</fullName>
    </submittedName>
</protein>
<dbReference type="RefSeq" id="WP_289401805.1">
    <property type="nucleotide sequence ID" value="NZ_JAQIBC010000003.1"/>
</dbReference>
<organism evidence="1 2">
    <name type="scientific">Sulfurovum xiamenensis</name>
    <dbReference type="NCBI Taxonomy" id="3019066"/>
    <lineage>
        <taxon>Bacteria</taxon>
        <taxon>Pseudomonadati</taxon>
        <taxon>Campylobacterota</taxon>
        <taxon>Epsilonproteobacteria</taxon>
        <taxon>Campylobacterales</taxon>
        <taxon>Sulfurovaceae</taxon>
        <taxon>Sulfurovum</taxon>
    </lineage>
</organism>
<comment type="caution">
    <text evidence="1">The sequence shown here is derived from an EMBL/GenBank/DDBJ whole genome shotgun (WGS) entry which is preliminary data.</text>
</comment>
<dbReference type="EMBL" id="JAQIBC010000003">
    <property type="protein sequence ID" value="MDM5263852.1"/>
    <property type="molecule type" value="Genomic_DNA"/>
</dbReference>
<dbReference type="Proteomes" id="UP001169066">
    <property type="component" value="Unassembled WGS sequence"/>
</dbReference>
<accession>A0ABT7QS01</accession>
<dbReference type="InterPro" id="IPR007553">
    <property type="entry name" value="2-thiour_desulf"/>
</dbReference>
<name>A0ABT7QS01_9BACT</name>
<proteinExistence type="predicted"/>
<evidence type="ECO:0000313" key="2">
    <source>
        <dbReference type="Proteomes" id="UP001169066"/>
    </source>
</evidence>
<reference evidence="1" key="1">
    <citation type="submission" date="2023-01" db="EMBL/GenBank/DDBJ databases">
        <title>Sulfurovum sp. XTW-4 genome assembly.</title>
        <authorList>
            <person name="Wang J."/>
        </authorList>
    </citation>
    <scope>NUCLEOTIDE SEQUENCE</scope>
    <source>
        <strain evidence="1">XTW-4</strain>
    </source>
</reference>